<reference evidence="2" key="1">
    <citation type="submission" date="2021-06" db="EMBL/GenBank/DDBJ databases">
        <title>Direct submission.</title>
        <authorList>
            <person name="Lee C.-S."/>
            <person name="Jin L."/>
        </authorList>
    </citation>
    <scope>NUCLEOTIDE SEQUENCE</scope>
    <source>
        <strain evidence="2">Con5</strain>
    </source>
</reference>
<dbReference type="EMBL" id="CP076361">
    <property type="protein sequence ID" value="QWK90169.1"/>
    <property type="molecule type" value="Genomic_DNA"/>
</dbReference>
<accession>A0A975S0I5</accession>
<evidence type="ECO:0000313" key="2">
    <source>
        <dbReference type="EMBL" id="QWK90169.1"/>
    </source>
</evidence>
<organism evidence="2 3">
    <name type="scientific">Gemmobacter fulvus</name>
    <dbReference type="NCBI Taxonomy" id="2840474"/>
    <lineage>
        <taxon>Bacteria</taxon>
        <taxon>Pseudomonadati</taxon>
        <taxon>Pseudomonadota</taxon>
        <taxon>Alphaproteobacteria</taxon>
        <taxon>Rhodobacterales</taxon>
        <taxon>Paracoccaceae</taxon>
        <taxon>Gemmobacter</taxon>
    </lineage>
</organism>
<dbReference type="AlphaFoldDB" id="A0A975S0I5"/>
<name>A0A975S0I5_9RHOB</name>
<proteinExistence type="predicted"/>
<evidence type="ECO:0000256" key="1">
    <source>
        <dbReference type="SAM" id="MobiDB-lite"/>
    </source>
</evidence>
<sequence length="273" mass="29306">MRALPHSTIAQLLYVTDPYLNFARLVGEIDLHLARHCADGHRLSWDCEDVACFDIGSRRILISKAEPPPIGYAACLTMGCGPAPYARHAKTDPCMTGNPQKICALLVEGVLRHYYTDTVLWQNSTAPLDAELADALVEALPPRAEIERLTAGPRHAGPRHDPASRPRPAPEGAAVNDHPDLPTPDMAALHRVREALYIPDTSPPPPASQQLRLAAHAFNCTLMMVSLPVGAAVMTYSLLRGEDLTLSARALALTGTAIGLWQSGLGGQLGALI</sequence>
<dbReference type="RefSeq" id="WP_215506470.1">
    <property type="nucleotide sequence ID" value="NZ_CP076361.1"/>
</dbReference>
<protein>
    <submittedName>
        <fullName evidence="2">Uncharacterized protein</fullName>
    </submittedName>
</protein>
<gene>
    <name evidence="2" type="ORF">KM031_15285</name>
</gene>
<dbReference type="Proteomes" id="UP000679352">
    <property type="component" value="Chromosome"/>
</dbReference>
<keyword evidence="3" id="KW-1185">Reference proteome</keyword>
<evidence type="ECO:0000313" key="3">
    <source>
        <dbReference type="Proteomes" id="UP000679352"/>
    </source>
</evidence>
<dbReference type="KEGG" id="gfu:KM031_15285"/>
<feature type="region of interest" description="Disordered" evidence="1">
    <location>
        <begin position="148"/>
        <end position="184"/>
    </location>
</feature>